<reference evidence="4" key="1">
    <citation type="journal article" date="2014" name="Proc. Natl. Acad. Sci. U.S.A.">
        <title>Extensive sampling of basidiomycete genomes demonstrates inadequacy of the white-rot/brown-rot paradigm for wood decay fungi.</title>
        <authorList>
            <person name="Riley R."/>
            <person name="Salamov A.A."/>
            <person name="Brown D.W."/>
            <person name="Nagy L.G."/>
            <person name="Floudas D."/>
            <person name="Held B.W."/>
            <person name="Levasseur A."/>
            <person name="Lombard V."/>
            <person name="Morin E."/>
            <person name="Otillar R."/>
            <person name="Lindquist E.A."/>
            <person name="Sun H."/>
            <person name="LaButti K.M."/>
            <person name="Schmutz J."/>
            <person name="Jabbour D."/>
            <person name="Luo H."/>
            <person name="Baker S.E."/>
            <person name="Pisabarro A.G."/>
            <person name="Walton J.D."/>
            <person name="Blanchette R.A."/>
            <person name="Henrissat B."/>
            <person name="Martin F."/>
            <person name="Cullen D."/>
            <person name="Hibbett D.S."/>
            <person name="Grigoriev I.V."/>
        </authorList>
    </citation>
    <scope>NUCLEOTIDE SEQUENCE [LARGE SCALE GENOMIC DNA]</scope>
    <source>
        <strain evidence="4">MUCL 33604</strain>
    </source>
</reference>
<keyword evidence="4" id="KW-1185">Reference proteome</keyword>
<sequence>MPISDNPISLNDVLACNFSSVAAFAFTLWDICITFDDEVKEIWTRPWSIFKIMFIFLRGGSIFAQVVSQCFYFKLQATTTVDLGVCSKLVIFQAVAGALLMFCCQFVLISRASALYSETPMVRPVLLFLYFAEIIIVTVVPLTGVSGIEYGPYCQPIDYPLSTLAFGVPPVVLDTMLFGLTMVKFYQYVQEGWGYRPLISRFMTDGIWAFALAFLIITLNTSFLAFVEGPMSSILFPWYLAIPSFVGYRLILNIILMFRPAQITTDDPFEVTTNSIRLDTFAATRISPNEFYNDPAENLVALNSIQGYPQPSDRLEYA</sequence>
<feature type="transmembrane region" description="Helical" evidence="1">
    <location>
        <begin position="121"/>
        <end position="144"/>
    </location>
</feature>
<gene>
    <name evidence="3" type="ORF">JAAARDRAFT_58654</name>
</gene>
<accession>A0A067Q109</accession>
<feature type="transmembrane region" description="Helical" evidence="1">
    <location>
        <begin position="90"/>
        <end position="109"/>
    </location>
</feature>
<dbReference type="OrthoDB" id="3206101at2759"/>
<protein>
    <recommendedName>
        <fullName evidence="2">DUF6533 domain-containing protein</fullName>
    </recommendedName>
</protein>
<dbReference type="STRING" id="933084.A0A067Q109"/>
<keyword evidence="1" id="KW-0812">Transmembrane</keyword>
<keyword evidence="1" id="KW-0472">Membrane</keyword>
<feature type="transmembrane region" description="Helical" evidence="1">
    <location>
        <begin position="55"/>
        <end position="75"/>
    </location>
</feature>
<feature type="domain" description="DUF6533" evidence="2">
    <location>
        <begin position="19"/>
        <end position="59"/>
    </location>
</feature>
<feature type="transmembrane region" description="Helical" evidence="1">
    <location>
        <begin position="238"/>
        <end position="258"/>
    </location>
</feature>
<dbReference type="HOGENOM" id="CLU_035509_10_2_1"/>
<dbReference type="Proteomes" id="UP000027265">
    <property type="component" value="Unassembled WGS sequence"/>
</dbReference>
<evidence type="ECO:0000259" key="2">
    <source>
        <dbReference type="Pfam" id="PF20151"/>
    </source>
</evidence>
<feature type="transmembrane region" description="Helical" evidence="1">
    <location>
        <begin position="207"/>
        <end position="226"/>
    </location>
</feature>
<keyword evidence="1" id="KW-1133">Transmembrane helix</keyword>
<dbReference type="InterPro" id="IPR045340">
    <property type="entry name" value="DUF6533"/>
</dbReference>
<evidence type="ECO:0000313" key="3">
    <source>
        <dbReference type="EMBL" id="KDQ57182.1"/>
    </source>
</evidence>
<evidence type="ECO:0000313" key="4">
    <source>
        <dbReference type="Proteomes" id="UP000027265"/>
    </source>
</evidence>
<name>A0A067Q109_9AGAM</name>
<feature type="transmembrane region" description="Helical" evidence="1">
    <location>
        <begin position="12"/>
        <end position="35"/>
    </location>
</feature>
<organism evidence="3 4">
    <name type="scientific">Jaapia argillacea MUCL 33604</name>
    <dbReference type="NCBI Taxonomy" id="933084"/>
    <lineage>
        <taxon>Eukaryota</taxon>
        <taxon>Fungi</taxon>
        <taxon>Dikarya</taxon>
        <taxon>Basidiomycota</taxon>
        <taxon>Agaricomycotina</taxon>
        <taxon>Agaricomycetes</taxon>
        <taxon>Agaricomycetidae</taxon>
        <taxon>Jaapiales</taxon>
        <taxon>Jaapiaceae</taxon>
        <taxon>Jaapia</taxon>
    </lineage>
</organism>
<proteinExistence type="predicted"/>
<dbReference type="EMBL" id="KL197720">
    <property type="protein sequence ID" value="KDQ57182.1"/>
    <property type="molecule type" value="Genomic_DNA"/>
</dbReference>
<dbReference type="InParanoid" id="A0A067Q109"/>
<dbReference type="AlphaFoldDB" id="A0A067Q109"/>
<feature type="transmembrane region" description="Helical" evidence="1">
    <location>
        <begin position="164"/>
        <end position="186"/>
    </location>
</feature>
<dbReference type="Pfam" id="PF20151">
    <property type="entry name" value="DUF6533"/>
    <property type="match status" value="1"/>
</dbReference>
<evidence type="ECO:0000256" key="1">
    <source>
        <dbReference type="SAM" id="Phobius"/>
    </source>
</evidence>